<dbReference type="PATRIC" id="fig|1156913.3.peg.5457"/>
<reference evidence="2 3" key="1">
    <citation type="journal article" date="2013" name="BMC Genomics">
        <title>ContigScape: a Cytoscape plugin facilitating microbial genome gap closing.</title>
        <authorList>
            <person name="Tang B."/>
            <person name="Wang Q."/>
            <person name="Yang M."/>
            <person name="Xie F."/>
            <person name="Zhu Y."/>
            <person name="Zhuo Y."/>
            <person name="Wang S."/>
            <person name="Gao H."/>
            <person name="Ding X."/>
            <person name="Zhang L."/>
            <person name="Zhao G."/>
            <person name="Zheng H."/>
        </authorList>
    </citation>
    <scope>NUCLEOTIDE SEQUENCE [LARGE SCALE GENOMIC DNA]</scope>
    <source>
        <strain evidence="2 3">HCCB10007</strain>
    </source>
</reference>
<organism evidence="2 3">
    <name type="scientific">Amycolatopsis keratiniphila</name>
    <dbReference type="NCBI Taxonomy" id="129921"/>
    <lineage>
        <taxon>Bacteria</taxon>
        <taxon>Bacillati</taxon>
        <taxon>Actinomycetota</taxon>
        <taxon>Actinomycetes</taxon>
        <taxon>Pseudonocardiales</taxon>
        <taxon>Pseudonocardiaceae</taxon>
        <taxon>Amycolatopsis</taxon>
        <taxon>Amycolatopsis japonica group</taxon>
    </lineage>
</organism>
<feature type="transmembrane region" description="Helical" evidence="1">
    <location>
        <begin position="259"/>
        <end position="280"/>
    </location>
</feature>
<dbReference type="RefSeq" id="WP_016335684.1">
    <property type="nucleotide sequence ID" value="NC_021252.1"/>
</dbReference>
<dbReference type="HOGENOM" id="CLU_040132_0_0_11"/>
<dbReference type="EMBL" id="CP003410">
    <property type="protein sequence ID" value="AGM07943.1"/>
    <property type="molecule type" value="Genomic_DNA"/>
</dbReference>
<dbReference type="AlphaFoldDB" id="R4TBZ6"/>
<gene>
    <name evidence="2" type="primary">abgT</name>
    <name evidence="2" type="ORF">AORI_5360</name>
</gene>
<dbReference type="KEGG" id="aoi:AORI_5360"/>
<feature type="transmembrane region" description="Helical" evidence="1">
    <location>
        <begin position="300"/>
        <end position="318"/>
    </location>
</feature>
<evidence type="ECO:0000256" key="1">
    <source>
        <dbReference type="SAM" id="Phobius"/>
    </source>
</evidence>
<dbReference type="InterPro" id="IPR004697">
    <property type="entry name" value="AbgT"/>
</dbReference>
<accession>R4TBZ6</accession>
<dbReference type="GO" id="GO:0015558">
    <property type="term" value="F:secondary active p-aminobenzoyl-glutamate transmembrane transporter activity"/>
    <property type="evidence" value="ECO:0007669"/>
    <property type="project" value="InterPro"/>
</dbReference>
<feature type="transmembrane region" description="Helical" evidence="1">
    <location>
        <begin position="428"/>
        <end position="454"/>
    </location>
</feature>
<protein>
    <submittedName>
        <fullName evidence="2">Aminobenzoyl-glutamate transport protein</fullName>
    </submittedName>
</protein>
<name>R4TBZ6_9PSEU</name>
<feature type="transmembrane region" description="Helical" evidence="1">
    <location>
        <begin position="339"/>
        <end position="358"/>
    </location>
</feature>
<feature type="transmembrane region" description="Helical" evidence="1">
    <location>
        <begin position="150"/>
        <end position="170"/>
    </location>
</feature>
<keyword evidence="3" id="KW-1185">Reference proteome</keyword>
<proteinExistence type="predicted"/>
<feature type="transmembrane region" description="Helical" evidence="1">
    <location>
        <begin position="203"/>
        <end position="223"/>
    </location>
</feature>
<keyword evidence="1" id="KW-1133">Transmembrane helix</keyword>
<evidence type="ECO:0000313" key="2">
    <source>
        <dbReference type="EMBL" id="AGM07943.1"/>
    </source>
</evidence>
<keyword evidence="1" id="KW-0812">Transmembrane</keyword>
<feature type="transmembrane region" description="Helical" evidence="1">
    <location>
        <begin position="405"/>
        <end position="422"/>
    </location>
</feature>
<dbReference type="Proteomes" id="UP000013968">
    <property type="component" value="Chromosome"/>
</dbReference>
<feature type="transmembrane region" description="Helical" evidence="1">
    <location>
        <begin position="20"/>
        <end position="39"/>
    </location>
</feature>
<sequence length="502" mass="52600">MNLLLRALDGVERLGNKLPHPFWLFVILSGVLALASWGLSAAGVSAVNPATGKTVEAKNLLSADGVRMMVTDAVKSYTSFPPLGTILVVMLGVAVAERSGLLAAVLRSGVSKVSPRWVTFALAFTGMVSHVASDAAYVVLIPLGALAFRAVGRSPILGIVVAFVSISAGYDASPLITPTDAILSGLTTAAAQTIDPAYSVTPLANYFFSLASSVVLAAVITLVTEKVLARRAEAMPVDADAEEDDLGSLKLSREERRGLLAALIALAVFVVALVLAVLPASSPLRGKGGSIIESPLLTSISIFLALGFLAAGWAYGKVAGTVTSSRDIPGFMAHGFREMAPILVLFFAISQFLAYFKWTGIGEITAINGAGLLESAGVSGPVIMLGILVVVTLVNLIVTSGSAQWALIGPVFVPMLMLLDIPPETTQALYRIADSCTNAITPMSPYFVMALGFLQRYRRSAGIGTLFSMTVPLSFALLVVWTLLFFVFWVFGIPLGPGAPVR</sequence>
<dbReference type="Pfam" id="PF03806">
    <property type="entry name" value="ABG_transport"/>
    <property type="match status" value="1"/>
</dbReference>
<dbReference type="GO" id="GO:1902604">
    <property type="term" value="P:p-aminobenzoyl-glutamate transmembrane transport"/>
    <property type="evidence" value="ECO:0007669"/>
    <property type="project" value="InterPro"/>
</dbReference>
<keyword evidence="1" id="KW-0472">Membrane</keyword>
<dbReference type="PANTHER" id="PTHR30282:SF0">
    <property type="entry name" value="P-AMINOBENZOYL-GLUTAMATE TRANSPORT PROTEIN"/>
    <property type="match status" value="1"/>
</dbReference>
<feature type="transmembrane region" description="Helical" evidence="1">
    <location>
        <begin position="466"/>
        <end position="491"/>
    </location>
</feature>
<feature type="transmembrane region" description="Helical" evidence="1">
    <location>
        <begin position="116"/>
        <end position="143"/>
    </location>
</feature>
<feature type="transmembrane region" description="Helical" evidence="1">
    <location>
        <begin position="77"/>
        <end position="96"/>
    </location>
</feature>
<evidence type="ECO:0000313" key="3">
    <source>
        <dbReference type="Proteomes" id="UP000013968"/>
    </source>
</evidence>
<feature type="transmembrane region" description="Helical" evidence="1">
    <location>
        <begin position="378"/>
        <end position="398"/>
    </location>
</feature>
<dbReference type="PANTHER" id="PTHR30282">
    <property type="entry name" value="P-AMINOBENZOYL GLUTAMATE TRANSPORTER"/>
    <property type="match status" value="1"/>
</dbReference>